<dbReference type="eggNOG" id="ENOG502R3DB">
    <property type="taxonomic scope" value="Eukaryota"/>
</dbReference>
<keyword evidence="2" id="KW-0812">Transmembrane</keyword>
<evidence type="ECO:0000256" key="1">
    <source>
        <dbReference type="SAM" id="MobiDB-lite"/>
    </source>
</evidence>
<reference evidence="4" key="2">
    <citation type="submission" date="2013-04" db="UniProtKB">
        <authorList>
            <consortium name="EnsemblPlants"/>
        </authorList>
    </citation>
    <scope>IDENTIFICATION</scope>
</reference>
<reference evidence="4" key="1">
    <citation type="journal article" date="2013" name="Nat. Commun.">
        <title>Whole-genome sequencing of Oryza brachyantha reveals mechanisms underlying Oryza genome evolution.</title>
        <authorList>
            <person name="Chen J."/>
            <person name="Huang Q."/>
            <person name="Gao D."/>
            <person name="Wang J."/>
            <person name="Lang Y."/>
            <person name="Liu T."/>
            <person name="Li B."/>
            <person name="Bai Z."/>
            <person name="Luis Goicoechea J."/>
            <person name="Liang C."/>
            <person name="Chen C."/>
            <person name="Zhang W."/>
            <person name="Sun S."/>
            <person name="Liao Y."/>
            <person name="Zhang X."/>
            <person name="Yang L."/>
            <person name="Song C."/>
            <person name="Wang M."/>
            <person name="Shi J."/>
            <person name="Liu G."/>
            <person name="Liu J."/>
            <person name="Zhou H."/>
            <person name="Zhou W."/>
            <person name="Yu Q."/>
            <person name="An N."/>
            <person name="Chen Y."/>
            <person name="Cai Q."/>
            <person name="Wang B."/>
            <person name="Liu B."/>
            <person name="Min J."/>
            <person name="Huang Y."/>
            <person name="Wu H."/>
            <person name="Li Z."/>
            <person name="Zhang Y."/>
            <person name="Yin Y."/>
            <person name="Song W."/>
            <person name="Jiang J."/>
            <person name="Jackson S.A."/>
            <person name="Wing R.A."/>
            <person name="Wang J."/>
            <person name="Chen M."/>
        </authorList>
    </citation>
    <scope>NUCLEOTIDE SEQUENCE [LARGE SCALE GENOMIC DNA]</scope>
    <source>
        <strain evidence="4">cv. IRGC 101232</strain>
    </source>
</reference>
<dbReference type="PANTHER" id="PTHR33018">
    <property type="entry name" value="OS10G0338966 PROTEIN-RELATED"/>
    <property type="match status" value="1"/>
</dbReference>
<name>J3KZM1_ORYBR</name>
<evidence type="ECO:0000313" key="5">
    <source>
        <dbReference type="Proteomes" id="UP000006038"/>
    </source>
</evidence>
<feature type="transmembrane region" description="Helical" evidence="2">
    <location>
        <begin position="814"/>
        <end position="832"/>
    </location>
</feature>
<evidence type="ECO:0000313" key="4">
    <source>
        <dbReference type="EnsemblPlants" id="OB01G24270.1"/>
    </source>
</evidence>
<proteinExistence type="predicted"/>
<dbReference type="Proteomes" id="UP000006038">
    <property type="component" value="Chromosome 1"/>
</dbReference>
<dbReference type="InterPro" id="IPR058352">
    <property type="entry name" value="DUF8039"/>
</dbReference>
<dbReference type="EnsemblPlants" id="OB01G24270.1">
    <property type="protein sequence ID" value="OB01G24270.1"/>
    <property type="gene ID" value="OB01G24270"/>
</dbReference>
<keyword evidence="2" id="KW-1133">Transmembrane helix</keyword>
<feature type="region of interest" description="Disordered" evidence="1">
    <location>
        <begin position="1"/>
        <end position="121"/>
    </location>
</feature>
<protein>
    <recommendedName>
        <fullName evidence="3">DUF8039 domain-containing protein</fullName>
    </recommendedName>
</protein>
<feature type="compositionally biased region" description="Basic residues" evidence="1">
    <location>
        <begin position="109"/>
        <end position="119"/>
    </location>
</feature>
<feature type="transmembrane region" description="Helical" evidence="2">
    <location>
        <begin position="775"/>
        <end position="794"/>
    </location>
</feature>
<feature type="compositionally biased region" description="Low complexity" evidence="1">
    <location>
        <begin position="722"/>
        <end position="733"/>
    </location>
</feature>
<feature type="transmembrane region" description="Helical" evidence="2">
    <location>
        <begin position="949"/>
        <end position="974"/>
    </location>
</feature>
<feature type="compositionally biased region" description="Polar residues" evidence="1">
    <location>
        <begin position="20"/>
        <end position="34"/>
    </location>
</feature>
<dbReference type="Gramene" id="OB01G24270.1">
    <property type="protein sequence ID" value="OB01G24270.1"/>
    <property type="gene ID" value="OB01G24270"/>
</dbReference>
<sequence length="995" mass="109407">MSKDKFLSTAPVVPEEGNTEQKSGSNNQAAASSEETWKTPTDLFPEITQVAPCQDDPDYVPVEQAPRGPGERKNSKRKAARTRREEEVDQMDAATSASGTSVSGAEGAKRRRGARRKNKLPNDIYNVSALDQNGKPDEPPIVRSRFSNTCGTLVRTRCPINVKSWKMVDDNLMMLLWNDLQKYFVYPPGEEEHFYSSAAENPTAFPRLFPEGQRTAQSPQQTTHVPSSVGSVETTSFSVDGITGPTPCSLVIPFDRAGKTKEVATGLAIPRRQFHNTQILDDYARVQVAKVHSDHISMKLDIPAPEGIELIDDAEMRAIYEWYIKASRKGLGFISAAVPEGAFMGGPNGMFFISFQDLYALYKLDKMDMNLIVAFCLKKLELAHYLTLAMLAHADKDVLMVPYALKAHKYYRKIGGPIQDPSKKRLSVRTGWPCHKQPPGTNLCGYYVCKMLRVNGRYRTTRDRVFHPSKSCSFSKLSPKFLVGISKVFHPSKSCSFSKLSPKFLVGISKSKCQSLYQKKVVPKVEVRFSPPSRMPVIENDEAVIPSKLQTMTNGQGNNFKSVLLFNVPKAKTRRTSVLINMETKNSSRTSSYSPLLQHIIPGVGCFLNLGATEEYSDQTAVVQVIKLAVLLLLIGNTYLRSYVADDLPHKHFDQFRRPGEKPNYYPNIHVYIETAIMVVESYLSLLIINARFIVLVFFPLVALGFIITLRSALKSRGNGDGDAAAGSGSTGAVLTDDDDRKGETAWEEAEQLMPMSGGPYLVLAMTGWLSPDNFAVSQFLLFLSTILGTLMLMMIRLPADGGVAPGVRQGSELLRKTSLVVLLVAVHAMAAELFRENVMLFFMPELVPGLLWFSLNIDRGSPVVTVDTIKSNRSGLIFLGAGAAAAVGTAYLAASMDESGVSRCMIISVSCAVSGLLVLCVVFTLRQWPEKRTATATSGVSYLEEAVILLKFWAIFLLVVAAASLVSASVAAVRLGLHEKAGSALGIFLKEYYV</sequence>
<keyword evidence="2" id="KW-0472">Membrane</keyword>
<dbReference type="Pfam" id="PF26133">
    <property type="entry name" value="DUF8039"/>
    <property type="match status" value="1"/>
</dbReference>
<feature type="transmembrane region" description="Helical" evidence="2">
    <location>
        <begin position="683"/>
        <end position="708"/>
    </location>
</feature>
<dbReference type="PANTHER" id="PTHR33018:SF19">
    <property type="entry name" value="OS12G0558775 PROTEIN"/>
    <property type="match status" value="1"/>
</dbReference>
<evidence type="ECO:0000259" key="3">
    <source>
        <dbReference type="Pfam" id="PF26133"/>
    </source>
</evidence>
<feature type="transmembrane region" description="Helical" evidence="2">
    <location>
        <begin position="907"/>
        <end position="929"/>
    </location>
</feature>
<feature type="region of interest" description="Disordered" evidence="1">
    <location>
        <begin position="205"/>
        <end position="231"/>
    </location>
</feature>
<dbReference type="AlphaFoldDB" id="J3KZM1"/>
<feature type="region of interest" description="Disordered" evidence="1">
    <location>
        <begin position="717"/>
        <end position="741"/>
    </location>
</feature>
<organism evidence="4">
    <name type="scientific">Oryza brachyantha</name>
    <name type="common">malo sina</name>
    <dbReference type="NCBI Taxonomy" id="4533"/>
    <lineage>
        <taxon>Eukaryota</taxon>
        <taxon>Viridiplantae</taxon>
        <taxon>Streptophyta</taxon>
        <taxon>Embryophyta</taxon>
        <taxon>Tracheophyta</taxon>
        <taxon>Spermatophyta</taxon>
        <taxon>Magnoliopsida</taxon>
        <taxon>Liliopsida</taxon>
        <taxon>Poales</taxon>
        <taxon>Poaceae</taxon>
        <taxon>BOP clade</taxon>
        <taxon>Oryzoideae</taxon>
        <taxon>Oryzeae</taxon>
        <taxon>Oryzinae</taxon>
        <taxon>Oryza</taxon>
    </lineage>
</organism>
<feature type="compositionally biased region" description="Low complexity" evidence="1">
    <location>
        <begin position="93"/>
        <end position="106"/>
    </location>
</feature>
<dbReference type="HOGENOM" id="CLU_300794_0_0_1"/>
<accession>J3KZM1</accession>
<feature type="transmembrane region" description="Helical" evidence="2">
    <location>
        <begin position="876"/>
        <end position="895"/>
    </location>
</feature>
<evidence type="ECO:0000256" key="2">
    <source>
        <dbReference type="SAM" id="Phobius"/>
    </source>
</evidence>
<keyword evidence="5" id="KW-1185">Reference proteome</keyword>
<feature type="domain" description="DUF8039" evidence="3">
    <location>
        <begin position="238"/>
        <end position="319"/>
    </location>
</feature>
<feature type="compositionally biased region" description="Polar residues" evidence="1">
    <location>
        <begin position="214"/>
        <end position="231"/>
    </location>
</feature>